<name>A0ABT4V998_9PSEU</name>
<dbReference type="InterPro" id="IPR018114">
    <property type="entry name" value="TRYPSIN_HIS"/>
</dbReference>
<dbReference type="PROSITE" id="PS50240">
    <property type="entry name" value="TRYPSIN_DOM"/>
    <property type="match status" value="1"/>
</dbReference>
<evidence type="ECO:0000256" key="4">
    <source>
        <dbReference type="SAM" id="SignalP"/>
    </source>
</evidence>
<keyword evidence="6" id="KW-0645">Protease</keyword>
<dbReference type="InterPro" id="IPR043504">
    <property type="entry name" value="Peptidase_S1_PA_chymotrypsin"/>
</dbReference>
<evidence type="ECO:0000256" key="2">
    <source>
        <dbReference type="ARBA" id="ARBA00023157"/>
    </source>
</evidence>
<evidence type="ECO:0000256" key="3">
    <source>
        <dbReference type="SAM" id="MobiDB-lite"/>
    </source>
</evidence>
<evidence type="ECO:0000259" key="5">
    <source>
        <dbReference type="PROSITE" id="PS50240"/>
    </source>
</evidence>
<dbReference type="PRINTS" id="PR00722">
    <property type="entry name" value="CHYMOTRYPSIN"/>
</dbReference>
<keyword evidence="6" id="KW-0378">Hydrolase</keyword>
<feature type="chain" id="PRO_5047451862" evidence="4">
    <location>
        <begin position="25"/>
        <end position="302"/>
    </location>
</feature>
<dbReference type="SMART" id="SM00020">
    <property type="entry name" value="Tryp_SPc"/>
    <property type="match status" value="1"/>
</dbReference>
<evidence type="ECO:0000313" key="6">
    <source>
        <dbReference type="EMBL" id="MDA3630545.1"/>
    </source>
</evidence>
<dbReference type="PANTHER" id="PTHR24276">
    <property type="entry name" value="POLYSERASE-RELATED"/>
    <property type="match status" value="1"/>
</dbReference>
<keyword evidence="7" id="KW-1185">Reference proteome</keyword>
<protein>
    <submittedName>
        <fullName evidence="6">Serine protease</fullName>
    </submittedName>
</protein>
<dbReference type="Pfam" id="PF00089">
    <property type="entry name" value="Trypsin"/>
    <property type="match status" value="1"/>
</dbReference>
<evidence type="ECO:0000313" key="7">
    <source>
        <dbReference type="Proteomes" id="UP001210380"/>
    </source>
</evidence>
<dbReference type="GO" id="GO:0008233">
    <property type="term" value="F:peptidase activity"/>
    <property type="evidence" value="ECO:0007669"/>
    <property type="project" value="UniProtKB-KW"/>
</dbReference>
<dbReference type="PROSITE" id="PS00134">
    <property type="entry name" value="TRYPSIN_HIS"/>
    <property type="match status" value="1"/>
</dbReference>
<dbReference type="Proteomes" id="UP001210380">
    <property type="component" value="Unassembled WGS sequence"/>
</dbReference>
<dbReference type="InterPro" id="IPR009003">
    <property type="entry name" value="Peptidase_S1_PA"/>
</dbReference>
<keyword evidence="4" id="KW-0732">Signal</keyword>
<comment type="similarity">
    <text evidence="1">Belongs to the peptidase S1 family.</text>
</comment>
<comment type="caution">
    <text evidence="6">The sequence shown here is derived from an EMBL/GenBank/DDBJ whole genome shotgun (WGS) entry which is preliminary data.</text>
</comment>
<dbReference type="PANTHER" id="PTHR24276:SF98">
    <property type="entry name" value="FI18310P1-RELATED"/>
    <property type="match status" value="1"/>
</dbReference>
<feature type="compositionally biased region" description="Low complexity" evidence="3">
    <location>
        <begin position="260"/>
        <end position="270"/>
    </location>
</feature>
<feature type="compositionally biased region" description="Gly residues" evidence="3">
    <location>
        <begin position="273"/>
        <end position="283"/>
    </location>
</feature>
<dbReference type="RefSeq" id="WP_270953760.1">
    <property type="nucleotide sequence ID" value="NZ_JAQGLA010000105.1"/>
</dbReference>
<feature type="region of interest" description="Disordered" evidence="3">
    <location>
        <begin position="256"/>
        <end position="302"/>
    </location>
</feature>
<dbReference type="Gene3D" id="2.40.10.10">
    <property type="entry name" value="Trypsin-like serine proteases"/>
    <property type="match status" value="1"/>
</dbReference>
<feature type="signal peptide" evidence="4">
    <location>
        <begin position="1"/>
        <end position="24"/>
    </location>
</feature>
<dbReference type="InterPro" id="IPR001314">
    <property type="entry name" value="Peptidase_S1A"/>
</dbReference>
<sequence length="302" mass="30801">MPRGSLKRGILALAATALAGLVLATPIASATATPLIIGGTKATQTYSFIASMQSSDGQHHCGASLIAPQWLVTAAHCVKDQKPSDIHYRIGTSDRTSGGEVVKPDKFVAHPQYKEDQAGYDIALVHLSKSAESDPIQIASSQPQPGTALHLLGWGQTCGTPKCGEPPVNLKELETKTTSPSKCTSADNPFDASRELCIDNQDGKVSACYGDSGGPAVINEGSGYALVGATSRGQAENCADKPGIYTDVVAHTDWISQTMSSGGSSGSSEGKPGKPGGSPGGSPGSEPGKPGKIISSSGSRGL</sequence>
<evidence type="ECO:0000256" key="1">
    <source>
        <dbReference type="ARBA" id="ARBA00007664"/>
    </source>
</evidence>
<organism evidence="6 7">
    <name type="scientific">Saccharopolyspora oryzae</name>
    <dbReference type="NCBI Taxonomy" id="2997343"/>
    <lineage>
        <taxon>Bacteria</taxon>
        <taxon>Bacillati</taxon>
        <taxon>Actinomycetota</taxon>
        <taxon>Actinomycetes</taxon>
        <taxon>Pseudonocardiales</taxon>
        <taxon>Pseudonocardiaceae</taxon>
        <taxon>Saccharopolyspora</taxon>
    </lineage>
</organism>
<dbReference type="CDD" id="cd00190">
    <property type="entry name" value="Tryp_SPc"/>
    <property type="match status" value="1"/>
</dbReference>
<keyword evidence="2" id="KW-1015">Disulfide bond</keyword>
<feature type="domain" description="Peptidase S1" evidence="5">
    <location>
        <begin position="36"/>
        <end position="260"/>
    </location>
</feature>
<proteinExistence type="inferred from homology"/>
<reference evidence="6 7" key="1">
    <citation type="submission" date="2022-11" db="EMBL/GenBank/DDBJ databases">
        <title>Draft genome sequence of Saccharopolyspora sp. WRP15-2 isolated from rhizosphere soils of wild rice in Thailand.</title>
        <authorList>
            <person name="Duangmal K."/>
            <person name="Kammanee S."/>
            <person name="Muangham S."/>
        </authorList>
    </citation>
    <scope>NUCLEOTIDE SEQUENCE [LARGE SCALE GENOMIC DNA]</scope>
    <source>
        <strain evidence="6 7">WRP15-2</strain>
    </source>
</reference>
<dbReference type="EMBL" id="JAQGLA010000105">
    <property type="protein sequence ID" value="MDA3630545.1"/>
    <property type="molecule type" value="Genomic_DNA"/>
</dbReference>
<dbReference type="InterPro" id="IPR050430">
    <property type="entry name" value="Peptidase_S1"/>
</dbReference>
<dbReference type="InterPro" id="IPR001254">
    <property type="entry name" value="Trypsin_dom"/>
</dbReference>
<feature type="compositionally biased region" description="Low complexity" evidence="3">
    <location>
        <begin position="284"/>
        <end position="302"/>
    </location>
</feature>
<gene>
    <name evidence="6" type="ORF">OU415_34305</name>
</gene>
<accession>A0ABT4V998</accession>
<dbReference type="GO" id="GO:0006508">
    <property type="term" value="P:proteolysis"/>
    <property type="evidence" value="ECO:0007669"/>
    <property type="project" value="UniProtKB-KW"/>
</dbReference>
<dbReference type="SUPFAM" id="SSF50494">
    <property type="entry name" value="Trypsin-like serine proteases"/>
    <property type="match status" value="1"/>
</dbReference>